<gene>
    <name evidence="5" type="ORF">NYR02_02960</name>
</gene>
<comment type="caution">
    <text evidence="5">The sequence shown here is derived from an EMBL/GenBank/DDBJ whole genome shotgun (WGS) entry which is preliminary data.</text>
</comment>
<dbReference type="AlphaFoldDB" id="A0A9X2WCT1"/>
<evidence type="ECO:0000256" key="3">
    <source>
        <dbReference type="ARBA" id="ARBA00023163"/>
    </source>
</evidence>
<evidence type="ECO:0000259" key="4">
    <source>
        <dbReference type="PROSITE" id="PS50949"/>
    </source>
</evidence>
<dbReference type="Proteomes" id="UP001147830">
    <property type="component" value="Unassembled WGS sequence"/>
</dbReference>
<reference evidence="5" key="2">
    <citation type="submission" date="2022-08" db="EMBL/GenBank/DDBJ databases">
        <authorList>
            <person name="Dong C."/>
        </authorList>
    </citation>
    <scope>NUCLEOTIDE SEQUENCE</scope>
    <source>
        <strain evidence="5">59MF3M-4</strain>
    </source>
</reference>
<dbReference type="PROSITE" id="PS50949">
    <property type="entry name" value="HTH_GNTR"/>
    <property type="match status" value="1"/>
</dbReference>
<evidence type="ECO:0000256" key="1">
    <source>
        <dbReference type="ARBA" id="ARBA00023015"/>
    </source>
</evidence>
<reference evidence="5" key="1">
    <citation type="journal article" date="2022" name="Front. Microbiol.">
        <title>Genome-based taxonomic rearrangement of Oceanobacter-related bacteria including the description of Thalassolituus hydrocarbonoclasticus sp. nov. and Thalassolituus pacificus sp. nov. and emended description of the genus Thalassolituus.</title>
        <authorList>
            <person name="Dong C."/>
            <person name="Wei L."/>
            <person name="Wang J."/>
            <person name="Lai Q."/>
            <person name="Huang Z."/>
            <person name="Shao Z."/>
        </authorList>
    </citation>
    <scope>NUCLEOTIDE SEQUENCE</scope>
    <source>
        <strain evidence="5">59MF3M-4</strain>
    </source>
</reference>
<proteinExistence type="predicted"/>
<dbReference type="PRINTS" id="PR00035">
    <property type="entry name" value="HTHGNTR"/>
</dbReference>
<dbReference type="InterPro" id="IPR028978">
    <property type="entry name" value="Chorismate_lyase_/UTRA_dom_sf"/>
</dbReference>
<dbReference type="InterPro" id="IPR011663">
    <property type="entry name" value="UTRA"/>
</dbReference>
<dbReference type="Pfam" id="PF07702">
    <property type="entry name" value="UTRA"/>
    <property type="match status" value="1"/>
</dbReference>
<evidence type="ECO:0000313" key="6">
    <source>
        <dbReference type="Proteomes" id="UP001147830"/>
    </source>
</evidence>
<organism evidence="5 6">
    <name type="scientific">Thalassolituus pacificus</name>
    <dbReference type="NCBI Taxonomy" id="2975440"/>
    <lineage>
        <taxon>Bacteria</taxon>
        <taxon>Pseudomonadati</taxon>
        <taxon>Pseudomonadota</taxon>
        <taxon>Gammaproteobacteria</taxon>
        <taxon>Oceanospirillales</taxon>
        <taxon>Oceanospirillaceae</taxon>
        <taxon>Thalassolituus</taxon>
    </lineage>
</organism>
<dbReference type="SUPFAM" id="SSF46785">
    <property type="entry name" value="Winged helix' DNA-binding domain"/>
    <property type="match status" value="1"/>
</dbReference>
<sequence>MHTDSGLKKMLSANIEIRDYLAGLIKQSRLKQNERLPSERELVEQFKSTRITVRDALSKLESEGLIYRSNRRGWFVSPPRLEYDPSSRVNFYLLAEQQQRTPATELISQKRIKGPQVARTTLAVAADEKLIELVRLRSLDGRPVLYEFIYLPESRFPELMKKDLEGSLTTLMQRDYNVEITHEDNRICVSAVYDQVADALSHINGAPCLEIRRIRYEGERKAVEFDIEHWVHSAIELRIPSH</sequence>
<dbReference type="EMBL" id="JAOANI010000009">
    <property type="protein sequence ID" value="MCT7357983.1"/>
    <property type="molecule type" value="Genomic_DNA"/>
</dbReference>
<keyword evidence="6" id="KW-1185">Reference proteome</keyword>
<evidence type="ECO:0000256" key="2">
    <source>
        <dbReference type="ARBA" id="ARBA00023125"/>
    </source>
</evidence>
<dbReference type="SMART" id="SM00345">
    <property type="entry name" value="HTH_GNTR"/>
    <property type="match status" value="1"/>
</dbReference>
<dbReference type="GO" id="GO:0003677">
    <property type="term" value="F:DNA binding"/>
    <property type="evidence" value="ECO:0007669"/>
    <property type="project" value="UniProtKB-KW"/>
</dbReference>
<dbReference type="GO" id="GO:0003700">
    <property type="term" value="F:DNA-binding transcription factor activity"/>
    <property type="evidence" value="ECO:0007669"/>
    <property type="project" value="InterPro"/>
</dbReference>
<name>A0A9X2WCT1_9GAMM</name>
<dbReference type="InterPro" id="IPR036390">
    <property type="entry name" value="WH_DNA-bd_sf"/>
</dbReference>
<dbReference type="InterPro" id="IPR000524">
    <property type="entry name" value="Tscrpt_reg_HTH_GntR"/>
</dbReference>
<protein>
    <submittedName>
        <fullName evidence="5">UTRA domain-containing protein</fullName>
    </submittedName>
</protein>
<dbReference type="Pfam" id="PF00392">
    <property type="entry name" value="GntR"/>
    <property type="match status" value="1"/>
</dbReference>
<dbReference type="SMART" id="SM00866">
    <property type="entry name" value="UTRA"/>
    <property type="match status" value="1"/>
</dbReference>
<dbReference type="InterPro" id="IPR036388">
    <property type="entry name" value="WH-like_DNA-bd_sf"/>
</dbReference>
<dbReference type="Gene3D" id="1.10.10.10">
    <property type="entry name" value="Winged helix-like DNA-binding domain superfamily/Winged helix DNA-binding domain"/>
    <property type="match status" value="1"/>
</dbReference>
<dbReference type="RefSeq" id="WP_260974906.1">
    <property type="nucleotide sequence ID" value="NZ_JAOANI010000009.1"/>
</dbReference>
<evidence type="ECO:0000313" key="5">
    <source>
        <dbReference type="EMBL" id="MCT7357983.1"/>
    </source>
</evidence>
<keyword evidence="2" id="KW-0238">DNA-binding</keyword>
<dbReference type="Gene3D" id="3.40.1410.10">
    <property type="entry name" value="Chorismate lyase-like"/>
    <property type="match status" value="1"/>
</dbReference>
<feature type="domain" description="HTH gntR-type" evidence="4">
    <location>
        <begin position="11"/>
        <end position="79"/>
    </location>
</feature>
<dbReference type="PANTHER" id="PTHR44846">
    <property type="entry name" value="MANNOSYL-D-GLYCERATE TRANSPORT/METABOLISM SYSTEM REPRESSOR MNGR-RELATED"/>
    <property type="match status" value="1"/>
</dbReference>
<dbReference type="SUPFAM" id="SSF64288">
    <property type="entry name" value="Chorismate lyase-like"/>
    <property type="match status" value="1"/>
</dbReference>
<keyword evidence="1" id="KW-0805">Transcription regulation</keyword>
<dbReference type="CDD" id="cd07377">
    <property type="entry name" value="WHTH_GntR"/>
    <property type="match status" value="1"/>
</dbReference>
<accession>A0A9X2WCT1</accession>
<dbReference type="PANTHER" id="PTHR44846:SF1">
    <property type="entry name" value="MANNOSYL-D-GLYCERATE TRANSPORT_METABOLISM SYSTEM REPRESSOR MNGR-RELATED"/>
    <property type="match status" value="1"/>
</dbReference>
<keyword evidence="3" id="KW-0804">Transcription</keyword>
<dbReference type="InterPro" id="IPR050679">
    <property type="entry name" value="Bact_HTH_transcr_reg"/>
</dbReference>
<dbReference type="GO" id="GO:0045892">
    <property type="term" value="P:negative regulation of DNA-templated transcription"/>
    <property type="evidence" value="ECO:0007669"/>
    <property type="project" value="TreeGrafter"/>
</dbReference>